<evidence type="ECO:0000313" key="7">
    <source>
        <dbReference type="Proteomes" id="UP000607653"/>
    </source>
</evidence>
<dbReference type="FunFam" id="2.60.120.330:FF:000079">
    <property type="entry name" value="Protein SRG1"/>
    <property type="match status" value="1"/>
</dbReference>
<keyword evidence="3 4" id="KW-0408">Iron</keyword>
<sequence>MDCKNEEMEIQKGCFHEVSFVGQDGRRRKSKVPVVQELVRQGFNSVPERFLRMHPIPPAAVSSDDVSAGPPFINMANLLMIGSKEEIRVQELAKLGRGASEWGLFLVTNHGIPSSILQSVEDVVKGFFSLSFQEKKGSVESYASVDNVGYGRNFVKSDDQPLDWIDRLTMRASPKKDTEGIHVWPQKPVGFRQIMEKFVEEARKLCDELLQALAEALGLERHIFLQNFEPTESVVNIRINYYPPCPRPDRVLGIIPHTDASGLTLLFQFNSTPGGLEALKDKQWFKIPWPHDALLVNVGDLLEIMSNGRVKSSWHRVVTQVDKERISVALFYNPPLRCMLEPVRDQDSDKEGEGYKKVVVEDYQKHFYNISPTEDKQAISFGKVAYRC</sequence>
<dbReference type="InterPro" id="IPR026992">
    <property type="entry name" value="DIOX_N"/>
</dbReference>
<dbReference type="InterPro" id="IPR027443">
    <property type="entry name" value="IPNS-like_sf"/>
</dbReference>
<evidence type="ECO:0000259" key="5">
    <source>
        <dbReference type="PROSITE" id="PS51471"/>
    </source>
</evidence>
<dbReference type="GO" id="GO:0016491">
    <property type="term" value="F:oxidoreductase activity"/>
    <property type="evidence" value="ECO:0007669"/>
    <property type="project" value="UniProtKB-KW"/>
</dbReference>
<dbReference type="Gene3D" id="2.60.120.330">
    <property type="entry name" value="B-lactam Antibiotic, Isopenicillin N Synthase, Chain"/>
    <property type="match status" value="1"/>
</dbReference>
<organism evidence="6 7">
    <name type="scientific">Nelumbo nucifera</name>
    <name type="common">Sacred lotus</name>
    <dbReference type="NCBI Taxonomy" id="4432"/>
    <lineage>
        <taxon>Eukaryota</taxon>
        <taxon>Viridiplantae</taxon>
        <taxon>Streptophyta</taxon>
        <taxon>Embryophyta</taxon>
        <taxon>Tracheophyta</taxon>
        <taxon>Spermatophyta</taxon>
        <taxon>Magnoliopsida</taxon>
        <taxon>Proteales</taxon>
        <taxon>Nelumbonaceae</taxon>
        <taxon>Nelumbo</taxon>
    </lineage>
</organism>
<proteinExistence type="inferred from homology"/>
<dbReference type="InterPro" id="IPR044861">
    <property type="entry name" value="IPNS-like_FE2OG_OXY"/>
</dbReference>
<evidence type="ECO:0000256" key="2">
    <source>
        <dbReference type="ARBA" id="ARBA00022723"/>
    </source>
</evidence>
<dbReference type="Pfam" id="PF14226">
    <property type="entry name" value="DIOX_N"/>
    <property type="match status" value="1"/>
</dbReference>
<keyword evidence="7" id="KW-1185">Reference proteome</keyword>
<dbReference type="PANTHER" id="PTHR47991">
    <property type="entry name" value="OXOGLUTARATE/IRON-DEPENDENT DIOXYGENASE"/>
    <property type="match status" value="1"/>
</dbReference>
<protein>
    <recommendedName>
        <fullName evidence="5">Fe2OG dioxygenase domain-containing protein</fullName>
    </recommendedName>
</protein>
<dbReference type="SUPFAM" id="SSF51197">
    <property type="entry name" value="Clavaminate synthase-like"/>
    <property type="match status" value="1"/>
</dbReference>
<feature type="domain" description="Fe2OG dioxygenase" evidence="5">
    <location>
        <begin position="230"/>
        <end position="334"/>
    </location>
</feature>
<evidence type="ECO:0000313" key="6">
    <source>
        <dbReference type="EMBL" id="DAD41538.1"/>
    </source>
</evidence>
<dbReference type="GO" id="GO:0046872">
    <property type="term" value="F:metal ion binding"/>
    <property type="evidence" value="ECO:0007669"/>
    <property type="project" value="UniProtKB-KW"/>
</dbReference>
<evidence type="ECO:0000256" key="3">
    <source>
        <dbReference type="ARBA" id="ARBA00023004"/>
    </source>
</evidence>
<evidence type="ECO:0000256" key="1">
    <source>
        <dbReference type="ARBA" id="ARBA00008056"/>
    </source>
</evidence>
<reference evidence="6 7" key="1">
    <citation type="journal article" date="2020" name="Mol. Biol. Evol.">
        <title>Distinct Expression and Methylation Patterns for Genes with Different Fates following a Single Whole-Genome Duplication in Flowering Plants.</title>
        <authorList>
            <person name="Shi T."/>
            <person name="Rahmani R.S."/>
            <person name="Gugger P.F."/>
            <person name="Wang M."/>
            <person name="Li H."/>
            <person name="Zhang Y."/>
            <person name="Li Z."/>
            <person name="Wang Q."/>
            <person name="Van de Peer Y."/>
            <person name="Marchal K."/>
            <person name="Chen J."/>
        </authorList>
    </citation>
    <scope>NUCLEOTIDE SEQUENCE [LARGE SCALE GENOMIC DNA]</scope>
    <source>
        <tissue evidence="6">Leaf</tissue>
    </source>
</reference>
<dbReference type="InterPro" id="IPR005123">
    <property type="entry name" value="Oxoglu/Fe-dep_dioxygenase_dom"/>
</dbReference>
<dbReference type="Proteomes" id="UP000607653">
    <property type="component" value="Unassembled WGS sequence"/>
</dbReference>
<comment type="similarity">
    <text evidence="1 4">Belongs to the iron/ascorbate-dependent oxidoreductase family.</text>
</comment>
<keyword evidence="2 4" id="KW-0479">Metal-binding</keyword>
<dbReference type="InterPro" id="IPR050295">
    <property type="entry name" value="Plant_2OG-oxidoreductases"/>
</dbReference>
<name>A0A822ZIL4_NELNU</name>
<dbReference type="Pfam" id="PF03171">
    <property type="entry name" value="2OG-FeII_Oxy"/>
    <property type="match status" value="1"/>
</dbReference>
<dbReference type="PROSITE" id="PS51471">
    <property type="entry name" value="FE2OG_OXY"/>
    <property type="match status" value="1"/>
</dbReference>
<dbReference type="EMBL" id="DUZY01000005">
    <property type="protein sequence ID" value="DAD41538.1"/>
    <property type="molecule type" value="Genomic_DNA"/>
</dbReference>
<evidence type="ECO:0000256" key="4">
    <source>
        <dbReference type="RuleBase" id="RU003682"/>
    </source>
</evidence>
<gene>
    <name evidence="6" type="ORF">HUJ06_015861</name>
</gene>
<comment type="caution">
    <text evidence="6">The sequence shown here is derived from an EMBL/GenBank/DDBJ whole genome shotgun (WGS) entry which is preliminary data.</text>
</comment>
<accession>A0A822ZIL4</accession>
<keyword evidence="4" id="KW-0560">Oxidoreductase</keyword>
<dbReference type="AlphaFoldDB" id="A0A822ZIL4"/>